<feature type="region of interest" description="Disordered" evidence="8">
    <location>
        <begin position="75"/>
        <end position="101"/>
    </location>
</feature>
<evidence type="ECO:0000256" key="4">
    <source>
        <dbReference type="ARBA" id="ARBA00022896"/>
    </source>
</evidence>
<keyword evidence="9" id="KW-1133">Transmembrane helix</keyword>
<dbReference type="GO" id="GO:0005506">
    <property type="term" value="F:iron ion binding"/>
    <property type="evidence" value="ECO:0007669"/>
    <property type="project" value="InterPro"/>
</dbReference>
<dbReference type="SUPFAM" id="SSF47473">
    <property type="entry name" value="EF-hand"/>
    <property type="match status" value="1"/>
</dbReference>
<keyword evidence="7" id="KW-0408">Iron</keyword>
<evidence type="ECO:0000256" key="6">
    <source>
        <dbReference type="ARBA" id="ARBA00023002"/>
    </source>
</evidence>
<dbReference type="InterPro" id="IPR006620">
    <property type="entry name" value="Pro_4_hyd_alph"/>
</dbReference>
<dbReference type="InterPro" id="IPR045054">
    <property type="entry name" value="P4HA-like"/>
</dbReference>
<dbReference type="GO" id="GO:0031418">
    <property type="term" value="F:L-ascorbic acid binding"/>
    <property type="evidence" value="ECO:0007669"/>
    <property type="project" value="UniProtKB-KW"/>
</dbReference>
<dbReference type="InterPro" id="IPR005123">
    <property type="entry name" value="Oxoglu/Fe-dep_dioxygenase_dom"/>
</dbReference>
<keyword evidence="9" id="KW-0812">Transmembrane</keyword>
<dbReference type="Pfam" id="PF13640">
    <property type="entry name" value="2OG-FeII_Oxy_3"/>
    <property type="match status" value="1"/>
</dbReference>
<feature type="compositionally biased region" description="Polar residues" evidence="8">
    <location>
        <begin position="90"/>
        <end position="100"/>
    </location>
</feature>
<gene>
    <name evidence="11" type="ORF">ABG768_015943</name>
</gene>
<keyword evidence="9" id="KW-0472">Membrane</keyword>
<dbReference type="GO" id="GO:0004656">
    <property type="term" value="F:procollagen-proline 4-dioxygenase activity"/>
    <property type="evidence" value="ECO:0007669"/>
    <property type="project" value="TreeGrafter"/>
</dbReference>
<feature type="compositionally biased region" description="Basic and acidic residues" evidence="8">
    <location>
        <begin position="1"/>
        <end position="15"/>
    </location>
</feature>
<comment type="cofactor">
    <cofactor evidence="1">
        <name>L-ascorbate</name>
        <dbReference type="ChEBI" id="CHEBI:38290"/>
    </cofactor>
</comment>
<keyword evidence="5" id="KW-0223">Dioxygenase</keyword>
<feature type="domain" description="Fe2OG dioxygenase" evidence="10">
    <location>
        <begin position="300"/>
        <end position="444"/>
    </location>
</feature>
<evidence type="ECO:0000313" key="11">
    <source>
        <dbReference type="EMBL" id="KAK9953820.1"/>
    </source>
</evidence>
<dbReference type="InterPro" id="IPR044862">
    <property type="entry name" value="Pro_4_hyd_alph_FE2OG_OXY"/>
</dbReference>
<proteinExistence type="predicted"/>
<dbReference type="FunFam" id="2.60.120.620:FF:000008">
    <property type="entry name" value="transmembrane prolyl 4-hydroxylase"/>
    <property type="match status" value="1"/>
</dbReference>
<evidence type="ECO:0000256" key="7">
    <source>
        <dbReference type="ARBA" id="ARBA00023004"/>
    </source>
</evidence>
<dbReference type="SMART" id="SM00702">
    <property type="entry name" value="P4Hc"/>
    <property type="match status" value="1"/>
</dbReference>
<dbReference type="InterPro" id="IPR011992">
    <property type="entry name" value="EF-hand-dom_pair"/>
</dbReference>
<dbReference type="GO" id="GO:0005783">
    <property type="term" value="C:endoplasmic reticulum"/>
    <property type="evidence" value="ECO:0007669"/>
    <property type="project" value="TreeGrafter"/>
</dbReference>
<keyword evidence="2" id="KW-0479">Metal-binding</keyword>
<evidence type="ECO:0000256" key="5">
    <source>
        <dbReference type="ARBA" id="ARBA00022964"/>
    </source>
</evidence>
<evidence type="ECO:0000259" key="10">
    <source>
        <dbReference type="PROSITE" id="PS51471"/>
    </source>
</evidence>
<dbReference type="Proteomes" id="UP001479290">
    <property type="component" value="Unassembled WGS sequence"/>
</dbReference>
<accession>A0AAW1YXK0</accession>
<dbReference type="EMBL" id="JAWDJR010000022">
    <property type="protein sequence ID" value="KAK9953820.1"/>
    <property type="molecule type" value="Genomic_DNA"/>
</dbReference>
<organism evidence="11 12">
    <name type="scientific">Culter alburnus</name>
    <name type="common">Topmouth culter</name>
    <dbReference type="NCBI Taxonomy" id="194366"/>
    <lineage>
        <taxon>Eukaryota</taxon>
        <taxon>Metazoa</taxon>
        <taxon>Chordata</taxon>
        <taxon>Craniata</taxon>
        <taxon>Vertebrata</taxon>
        <taxon>Euteleostomi</taxon>
        <taxon>Actinopterygii</taxon>
        <taxon>Neopterygii</taxon>
        <taxon>Teleostei</taxon>
        <taxon>Ostariophysi</taxon>
        <taxon>Cypriniformes</taxon>
        <taxon>Xenocyprididae</taxon>
        <taxon>Xenocypridinae</taxon>
        <taxon>Culter</taxon>
    </lineage>
</organism>
<feature type="region of interest" description="Disordered" evidence="8">
    <location>
        <begin position="313"/>
        <end position="332"/>
    </location>
</feature>
<dbReference type="AlphaFoldDB" id="A0AAW1YXK0"/>
<reference evidence="11 12" key="1">
    <citation type="submission" date="2024-05" db="EMBL/GenBank/DDBJ databases">
        <title>A high-quality chromosomal-level genome assembly of Topmouth culter (Culter alburnus).</title>
        <authorList>
            <person name="Zhao H."/>
        </authorList>
    </citation>
    <scope>NUCLEOTIDE SEQUENCE [LARGE SCALE GENOMIC DNA]</scope>
    <source>
        <strain evidence="11">CATC2023</strain>
        <tissue evidence="11">Muscle</tissue>
    </source>
</reference>
<feature type="transmembrane region" description="Helical" evidence="9">
    <location>
        <begin position="43"/>
        <end position="68"/>
    </location>
</feature>
<evidence type="ECO:0000256" key="3">
    <source>
        <dbReference type="ARBA" id="ARBA00022837"/>
    </source>
</evidence>
<keyword evidence="4" id="KW-0847">Vitamin C</keyword>
<sequence>MGEYEESFRGLEGESGHFPPPPLRHPGGRERMNIQKSSVCSRAYFVVVMAFFHIYIINIIALLLYVHYNTGSGEQDVPLEKSVPRPMPTEHQTPSPNLSPELSFHLPRLEGIRVGHVQRVSLVPDRTHNMRTLSLKPLLFEIPGFLSVEESSVVMQLAQLKGLTHSSLLTAPDSQEEQLTQDELFSLLDLNQDGLLQREEILSLSHSTDGSWLSSYNLRKIHTGLETNPSGVLSLQEFKRVSGGVLQYSGAGQGLDGHAKVRQRSTHTQLYLGEGTHHLLKSIRNRVTRLTRLPSSLIDLSEPMEVVRYEQGGYSHAHHDSSPPSPESSCAHTHLAANNSASNQVACRYLTVLLYLNSADGGGETSFPVADNRTYEEEVLGDLSQQYCDKGNLKIKPVAGTALLWYNHLSDGNGWVGELDEFSLHGDCSVTRGFKWTGSVWVNIDPDQQRQERYQRLVSWHPEEQSKRPEHGDLHQDL</sequence>
<keyword evidence="3" id="KW-0106">Calcium</keyword>
<evidence type="ECO:0000256" key="1">
    <source>
        <dbReference type="ARBA" id="ARBA00001961"/>
    </source>
</evidence>
<comment type="caution">
    <text evidence="11">The sequence shown here is derived from an EMBL/GenBank/DDBJ whole genome shotgun (WGS) entry which is preliminary data.</text>
</comment>
<dbReference type="PANTHER" id="PTHR10869">
    <property type="entry name" value="PROLYL 4-HYDROXYLASE ALPHA SUBUNIT"/>
    <property type="match status" value="1"/>
</dbReference>
<evidence type="ECO:0000256" key="9">
    <source>
        <dbReference type="SAM" id="Phobius"/>
    </source>
</evidence>
<feature type="region of interest" description="Disordered" evidence="8">
    <location>
        <begin position="1"/>
        <end position="29"/>
    </location>
</feature>
<evidence type="ECO:0000256" key="2">
    <source>
        <dbReference type="ARBA" id="ARBA00022723"/>
    </source>
</evidence>
<dbReference type="PROSITE" id="PS51471">
    <property type="entry name" value="FE2OG_OXY"/>
    <property type="match status" value="1"/>
</dbReference>
<dbReference type="PANTHER" id="PTHR10869:SF246">
    <property type="entry name" value="TRANSMEMBRANE PROLYL 4-HYDROXYLASE"/>
    <property type="match status" value="1"/>
</dbReference>
<evidence type="ECO:0000313" key="12">
    <source>
        <dbReference type="Proteomes" id="UP001479290"/>
    </source>
</evidence>
<dbReference type="Gene3D" id="2.60.120.620">
    <property type="entry name" value="q2cbj1_9rhob like domain"/>
    <property type="match status" value="1"/>
</dbReference>
<protein>
    <recommendedName>
        <fullName evidence="10">Fe2OG dioxygenase domain-containing protein</fullName>
    </recommendedName>
</protein>
<dbReference type="PROSITE" id="PS00018">
    <property type="entry name" value="EF_HAND_1"/>
    <property type="match status" value="1"/>
</dbReference>
<name>A0AAW1YXK0_CULAL</name>
<dbReference type="InterPro" id="IPR018247">
    <property type="entry name" value="EF_Hand_1_Ca_BS"/>
</dbReference>
<dbReference type="Gene3D" id="1.10.238.10">
    <property type="entry name" value="EF-hand"/>
    <property type="match status" value="1"/>
</dbReference>
<keyword evidence="12" id="KW-1185">Reference proteome</keyword>
<keyword evidence="6" id="KW-0560">Oxidoreductase</keyword>
<evidence type="ECO:0000256" key="8">
    <source>
        <dbReference type="SAM" id="MobiDB-lite"/>
    </source>
</evidence>